<dbReference type="Pfam" id="PF05860">
    <property type="entry name" value="TPS"/>
    <property type="match status" value="1"/>
</dbReference>
<name>A0A348AGA7_9FIRM</name>
<evidence type="ECO:0000256" key="2">
    <source>
        <dbReference type="ARBA" id="ARBA00022525"/>
    </source>
</evidence>
<evidence type="ECO:0000259" key="4">
    <source>
        <dbReference type="SMART" id="SM00912"/>
    </source>
</evidence>
<keyword evidence="2" id="KW-0964">Secreted</keyword>
<dbReference type="InterPro" id="IPR008638">
    <property type="entry name" value="FhaB/CdiA-like_TPS"/>
</dbReference>
<feature type="domain" description="Filamentous haemagglutinin FhaB/tRNA nuclease CdiA-like TPS" evidence="4">
    <location>
        <begin position="55"/>
        <end position="167"/>
    </location>
</feature>
<reference evidence="5 6" key="1">
    <citation type="journal article" date="2018" name="Int. J. Syst. Evol. Microbiol.">
        <title>Methylomusa anaerophila gen. nov., sp. nov., an anaerobic methanol-utilizing bacterium isolated from a microbial fuel cell.</title>
        <authorList>
            <person name="Amano N."/>
            <person name="Yamamuro A."/>
            <person name="Miyahara M."/>
            <person name="Kouzuma A."/>
            <person name="Abe T."/>
            <person name="Watanabe K."/>
        </authorList>
    </citation>
    <scope>NUCLEOTIDE SEQUENCE [LARGE SCALE GENOMIC DNA]</scope>
    <source>
        <strain evidence="5 6">MMFC1</strain>
    </source>
</reference>
<dbReference type="AlphaFoldDB" id="A0A348AGA7"/>
<dbReference type="InterPro" id="IPR011050">
    <property type="entry name" value="Pectin_lyase_fold/virulence"/>
</dbReference>
<dbReference type="InterPro" id="IPR011493">
    <property type="entry name" value="GLUG"/>
</dbReference>
<protein>
    <submittedName>
        <fullName evidence="5">Heme/hemopexin-binding protein</fullName>
    </submittedName>
</protein>
<dbReference type="KEGG" id="mana:MAMMFC1_00753"/>
<sequence length="801" mass="81672">MQRSWRRTWERCKDKGCNLQGAMSQKGNNSMKTLAKGLLPPVMAISLTLAAVTSVYANPAGGTVTVGKGAISENGQTMTITQKTNKLGINWQTFGINAGETVNFLQPSASAIALNRVVGNDASVIYGALSANGKVFLINPNGILFACGSQVNVGGLVASTLNISDSDFKAGKFDDFSGSGGSVVNHGNIMTTTGGYVALLGRKVSNRGIITAKQGTVALAAGKEVTLDFAGDKLLSLAVNRSAFHALADNRHLIRADGGQVIMAASAADALAGTVINNTGTIQAKSINNVNGVIRLEGGTNGTVANSGVLDASVRDAGSPGGTITVRGDNIHIAGAANIKAAGDLVLRAGTGGTGAAASTVTIDPGAAVSGKNVAIYYNPVSYTDAATKSDGSGNSYSDKVTGSLTAYMLVNDVNQLQAMNTNLAGYYGLSRDVDASATASWNDGAGFAPVGPAWNSPFTGKFDGGGHTITGLTINRPSTDDVGLFGYAQNATISNVGLVNETITGRTDIGGLVGSNYGYNGTSSITNCYSTGTVTGTYVVGGLVGVNFASAGTASITNCYSTSSVEGEMNLGGLAGDNYATAGTASITNSYSTGTVTGTYAAVGGLVGINHTQNDNSNNNNSTASIANCYSTSRVYGDKDVGGLVGDNFAGYDAGWWENNYDTASTANITNSYSTGTVTGNYEVGGLVGLNETYSHYSYDTTNNSTASVTNSYSTGAVSGGYFIGGLTGHITSDGGTVTITNTYWDNQTSGQSIGVGSGGSSGVTGLTTAQMKQKNSYAGWDFTNTWNITSGYPFLRWQQ</sequence>
<dbReference type="InterPro" id="IPR012334">
    <property type="entry name" value="Pectin_lyas_fold"/>
</dbReference>
<evidence type="ECO:0000256" key="1">
    <source>
        <dbReference type="ARBA" id="ARBA00004613"/>
    </source>
</evidence>
<dbReference type="Gene3D" id="2.160.20.10">
    <property type="entry name" value="Single-stranded right-handed beta-helix, Pectin lyase-like"/>
    <property type="match status" value="1"/>
</dbReference>
<dbReference type="Proteomes" id="UP000276437">
    <property type="component" value="Chromosome"/>
</dbReference>
<dbReference type="EMBL" id="AP018449">
    <property type="protein sequence ID" value="BBB90105.1"/>
    <property type="molecule type" value="Genomic_DNA"/>
</dbReference>
<proteinExistence type="predicted"/>
<dbReference type="SUPFAM" id="SSF51126">
    <property type="entry name" value="Pectin lyase-like"/>
    <property type="match status" value="1"/>
</dbReference>
<dbReference type="Gene3D" id="2.160.20.110">
    <property type="match status" value="1"/>
</dbReference>
<dbReference type="OrthoDB" id="218680at2"/>
<organism evidence="5 6">
    <name type="scientific">Methylomusa anaerophila</name>
    <dbReference type="NCBI Taxonomy" id="1930071"/>
    <lineage>
        <taxon>Bacteria</taxon>
        <taxon>Bacillati</taxon>
        <taxon>Bacillota</taxon>
        <taxon>Negativicutes</taxon>
        <taxon>Selenomonadales</taxon>
        <taxon>Sporomusaceae</taxon>
        <taxon>Methylomusa</taxon>
    </lineage>
</organism>
<gene>
    <name evidence="5" type="primary">hxuA_1</name>
    <name evidence="5" type="ORF">MAMMFC1_00753</name>
</gene>
<dbReference type="InterPro" id="IPR050909">
    <property type="entry name" value="Bact_Autotransporter_VF"/>
</dbReference>
<dbReference type="SMART" id="SM00912">
    <property type="entry name" value="Haemagg_act"/>
    <property type="match status" value="1"/>
</dbReference>
<dbReference type="GO" id="GO:0005576">
    <property type="term" value="C:extracellular region"/>
    <property type="evidence" value="ECO:0007669"/>
    <property type="project" value="UniProtKB-SubCell"/>
</dbReference>
<comment type="subcellular location">
    <subcellularLocation>
        <location evidence="1">Secreted</location>
    </subcellularLocation>
</comment>
<dbReference type="RefSeq" id="WP_126306586.1">
    <property type="nucleotide sequence ID" value="NZ_AP018449.1"/>
</dbReference>
<evidence type="ECO:0000313" key="6">
    <source>
        <dbReference type="Proteomes" id="UP000276437"/>
    </source>
</evidence>
<keyword evidence="3" id="KW-0732">Signal</keyword>
<evidence type="ECO:0000256" key="3">
    <source>
        <dbReference type="ARBA" id="ARBA00022729"/>
    </source>
</evidence>
<dbReference type="PANTHER" id="PTHR12338">
    <property type="entry name" value="AUTOTRANSPORTER"/>
    <property type="match status" value="1"/>
</dbReference>
<accession>A0A348AGA7</accession>
<dbReference type="NCBIfam" id="TIGR01901">
    <property type="entry name" value="adhes_NPXG"/>
    <property type="match status" value="1"/>
</dbReference>
<keyword evidence="6" id="KW-1185">Reference proteome</keyword>
<dbReference type="PANTHER" id="PTHR12338:SF8">
    <property type="entry name" value="HEME_HEMOPEXIN-BINDING PROTEIN"/>
    <property type="match status" value="1"/>
</dbReference>
<evidence type="ECO:0000313" key="5">
    <source>
        <dbReference type="EMBL" id="BBB90105.1"/>
    </source>
</evidence>
<dbReference type="Pfam" id="PF07581">
    <property type="entry name" value="Glug"/>
    <property type="match status" value="3"/>
</dbReference>